<evidence type="ECO:0000313" key="4">
    <source>
        <dbReference type="Proteomes" id="UP000298050"/>
    </source>
</evidence>
<organism evidence="3 4">
    <name type="scientific">Mangrovimicrobium sediminis</name>
    <dbReference type="NCBI Taxonomy" id="2562682"/>
    <lineage>
        <taxon>Bacteria</taxon>
        <taxon>Pseudomonadati</taxon>
        <taxon>Pseudomonadota</taxon>
        <taxon>Gammaproteobacteria</taxon>
        <taxon>Cellvibrionales</taxon>
        <taxon>Halieaceae</taxon>
        <taxon>Mangrovimicrobium</taxon>
    </lineage>
</organism>
<dbReference type="PANTHER" id="PTHR48081">
    <property type="entry name" value="AB HYDROLASE SUPERFAMILY PROTEIN C4A8.06C"/>
    <property type="match status" value="1"/>
</dbReference>
<dbReference type="Pfam" id="PF07859">
    <property type="entry name" value="Abhydrolase_3"/>
    <property type="match status" value="1"/>
</dbReference>
<dbReference type="InterPro" id="IPR029058">
    <property type="entry name" value="AB_hydrolase_fold"/>
</dbReference>
<evidence type="ECO:0000313" key="3">
    <source>
        <dbReference type="EMBL" id="TGD71290.1"/>
    </source>
</evidence>
<dbReference type="RefSeq" id="WP_135446183.1">
    <property type="nucleotide sequence ID" value="NZ_SRLE01000014.1"/>
</dbReference>
<dbReference type="Proteomes" id="UP000298050">
    <property type="component" value="Unassembled WGS sequence"/>
</dbReference>
<comment type="caution">
    <text evidence="3">The sequence shown here is derived from an EMBL/GenBank/DDBJ whole genome shotgun (WGS) entry which is preliminary data.</text>
</comment>
<evidence type="ECO:0000256" key="1">
    <source>
        <dbReference type="ARBA" id="ARBA00022801"/>
    </source>
</evidence>
<reference evidence="3 4" key="1">
    <citation type="submission" date="2019-04" db="EMBL/GenBank/DDBJ databases">
        <title>Taxonomy of novel Haliea sp. from mangrove soil of West Coast of India.</title>
        <authorList>
            <person name="Verma A."/>
            <person name="Kumar P."/>
            <person name="Krishnamurthi S."/>
        </authorList>
    </citation>
    <scope>NUCLEOTIDE SEQUENCE [LARGE SCALE GENOMIC DNA]</scope>
    <source>
        <strain evidence="3 4">SAOS-164</strain>
    </source>
</reference>
<dbReference type="OrthoDB" id="9806180at2"/>
<dbReference type="GO" id="GO:0016787">
    <property type="term" value="F:hydrolase activity"/>
    <property type="evidence" value="ECO:0007669"/>
    <property type="project" value="UniProtKB-KW"/>
</dbReference>
<name>A0A4Z0LVJ0_9GAMM</name>
<dbReference type="AlphaFoldDB" id="A0A4Z0LVJ0"/>
<dbReference type="SUPFAM" id="SSF53474">
    <property type="entry name" value="alpha/beta-Hydrolases"/>
    <property type="match status" value="1"/>
</dbReference>
<sequence length="314" mass="33595">MPTDTDPVHPYYRAILDAYAEAGRPYFWQVDPVTAREMLRSSLAAAPPQSGLPELEKVWEEQVCGADADADVPVRRYRPQGDPLGVVLYCHSGGWVIGDLDTGDALCRRLAAGAGCEVVSVDYRLAPEHPCPAAQDDLWAVLQWARAELPGPILLAGESAGANLAAACAIRARDAGIALAGQYLAYPVTDHDFTTGSYRDVGGENYLLSEADMRWFWGHYCPDIAQRDQPLVSPLRVPDAAGLPPALVHVAQLDPLRDEGLAYAQRLAAAGVPVRTRCDSGMLHGYLAAAAAVPAAAQAVEEAAQWIGSCLRQA</sequence>
<evidence type="ECO:0000259" key="2">
    <source>
        <dbReference type="Pfam" id="PF07859"/>
    </source>
</evidence>
<dbReference type="InterPro" id="IPR050300">
    <property type="entry name" value="GDXG_lipolytic_enzyme"/>
</dbReference>
<dbReference type="EMBL" id="SRLE01000014">
    <property type="protein sequence ID" value="TGD71290.1"/>
    <property type="molecule type" value="Genomic_DNA"/>
</dbReference>
<dbReference type="Gene3D" id="3.40.50.1820">
    <property type="entry name" value="alpha/beta hydrolase"/>
    <property type="match status" value="1"/>
</dbReference>
<dbReference type="InterPro" id="IPR013094">
    <property type="entry name" value="AB_hydrolase_3"/>
</dbReference>
<dbReference type="PANTHER" id="PTHR48081:SF8">
    <property type="entry name" value="ALPHA_BETA HYDROLASE FOLD-3 DOMAIN-CONTAINING PROTEIN-RELATED"/>
    <property type="match status" value="1"/>
</dbReference>
<keyword evidence="4" id="KW-1185">Reference proteome</keyword>
<feature type="domain" description="Alpha/beta hydrolase fold-3" evidence="2">
    <location>
        <begin position="87"/>
        <end position="287"/>
    </location>
</feature>
<proteinExistence type="predicted"/>
<keyword evidence="1 3" id="KW-0378">Hydrolase</keyword>
<protein>
    <submittedName>
        <fullName evidence="3">Alpha/beta hydrolase</fullName>
    </submittedName>
</protein>
<accession>A0A4Z0LVJ0</accession>
<gene>
    <name evidence="3" type="ORF">E4634_18630</name>
</gene>